<evidence type="ECO:0000313" key="2">
    <source>
        <dbReference type="EMBL" id="QOV33336.1"/>
    </source>
</evidence>
<dbReference type="EMBL" id="CP063373">
    <property type="protein sequence ID" value="QOV33336.1"/>
    <property type="molecule type" value="Genomic_DNA"/>
</dbReference>
<organism evidence="2 3">
    <name type="scientific">Streptomyces ferrugineus</name>
    <dbReference type="NCBI Taxonomy" id="1413221"/>
    <lineage>
        <taxon>Bacteria</taxon>
        <taxon>Bacillati</taxon>
        <taxon>Actinomycetota</taxon>
        <taxon>Actinomycetes</taxon>
        <taxon>Kitasatosporales</taxon>
        <taxon>Streptomycetaceae</taxon>
        <taxon>Streptomyces</taxon>
    </lineage>
</organism>
<name>A0A7M2SAK7_9ACTN</name>
<protein>
    <submittedName>
        <fullName evidence="2">Uncharacterized protein</fullName>
    </submittedName>
</protein>
<evidence type="ECO:0000256" key="1">
    <source>
        <dbReference type="SAM" id="MobiDB-lite"/>
    </source>
</evidence>
<dbReference type="RefSeq" id="WP_194038215.1">
    <property type="nucleotide sequence ID" value="NZ_CP063373.1"/>
</dbReference>
<dbReference type="AlphaFoldDB" id="A0A7M2SAK7"/>
<gene>
    <name evidence="2" type="ORF">IM697_24245</name>
</gene>
<reference evidence="2 3" key="1">
    <citation type="submission" date="2020-10" db="EMBL/GenBank/DDBJ databases">
        <title>Streptomyces ferrugineus complate genome analysis.</title>
        <authorList>
            <person name="Anwar N."/>
        </authorList>
    </citation>
    <scope>NUCLEOTIDE SEQUENCE [LARGE SCALE GENOMIC DNA]</scope>
    <source>
        <strain evidence="2 3">CCTCC AA2014009</strain>
    </source>
</reference>
<sequence>MEMVDAIAYDFSRFDGAKSLLGANPRTLRFDAWIAGFLRQHPSGTVVEIGTGISTRFERLDNGTVHWRHMLAASVTDPAWIDEARRNWTTGTRASSWPTPAPPPLARPRGRPAQPGVSPHAAHRVGTARSGLLNPGRPAVRRSVDQKQRPAGAAVRRLRRSTRPAANQVVAKRNLADSPVSIRSRGPAAGAGRGHPAGSGPGARSPLTR</sequence>
<evidence type="ECO:0000313" key="3">
    <source>
        <dbReference type="Proteomes" id="UP000594205"/>
    </source>
</evidence>
<feature type="compositionally biased region" description="Gly residues" evidence="1">
    <location>
        <begin position="189"/>
        <end position="201"/>
    </location>
</feature>
<feature type="region of interest" description="Disordered" evidence="1">
    <location>
        <begin position="91"/>
        <end position="209"/>
    </location>
</feature>
<accession>A0A7M2SAK7</accession>
<dbReference type="SUPFAM" id="SSF53335">
    <property type="entry name" value="S-adenosyl-L-methionine-dependent methyltransferases"/>
    <property type="match status" value="1"/>
</dbReference>
<dbReference type="InterPro" id="IPR029063">
    <property type="entry name" value="SAM-dependent_MTases_sf"/>
</dbReference>
<dbReference type="Proteomes" id="UP000594205">
    <property type="component" value="Chromosome"/>
</dbReference>
<proteinExistence type="predicted"/>
<dbReference type="KEGG" id="sfeu:IM697_24245"/>
<keyword evidence="3" id="KW-1185">Reference proteome</keyword>